<reference evidence="10 11" key="1">
    <citation type="submission" date="2020-08" db="EMBL/GenBank/DDBJ databases">
        <title>Sequencing the genomes of 1000 actinobacteria strains.</title>
        <authorList>
            <person name="Klenk H.-P."/>
        </authorList>
    </citation>
    <scope>NUCLEOTIDE SEQUENCE [LARGE SCALE GENOMIC DNA]</scope>
    <source>
        <strain evidence="10 11">DSM 45486</strain>
    </source>
</reference>
<dbReference type="PROSITE" id="PS00107">
    <property type="entry name" value="PROTEIN_KINASE_ATP"/>
    <property type="match status" value="1"/>
</dbReference>
<comment type="caution">
    <text evidence="10">The sequence shown here is derived from an EMBL/GenBank/DDBJ whole genome shotgun (WGS) entry which is preliminary data.</text>
</comment>
<keyword evidence="3" id="KW-0808">Transferase</keyword>
<dbReference type="PROSITE" id="PS50011">
    <property type="entry name" value="PROTEIN_KINASE_DOM"/>
    <property type="match status" value="1"/>
</dbReference>
<evidence type="ECO:0000256" key="4">
    <source>
        <dbReference type="ARBA" id="ARBA00022741"/>
    </source>
</evidence>
<dbReference type="InterPro" id="IPR001680">
    <property type="entry name" value="WD40_rpt"/>
</dbReference>
<dbReference type="PANTHER" id="PTHR43289:SF6">
    <property type="entry name" value="SERINE_THREONINE-PROTEIN KINASE NEKL-3"/>
    <property type="match status" value="1"/>
</dbReference>
<feature type="repeat" description="WD" evidence="7">
    <location>
        <begin position="910"/>
        <end position="942"/>
    </location>
</feature>
<accession>A0A7W9HHJ1</accession>
<dbReference type="Gene3D" id="3.30.200.20">
    <property type="entry name" value="Phosphorylase Kinase, domain 1"/>
    <property type="match status" value="1"/>
</dbReference>
<dbReference type="Proteomes" id="UP000552097">
    <property type="component" value="Unassembled WGS sequence"/>
</dbReference>
<dbReference type="EC" id="2.7.11.1" evidence="1"/>
<sequence length="1369" mass="143908">MAEQFGPYRVGTLLGRGGMGVVHRAHDTANNRTVALKRLLTADAEFEARFRRESRLAAALTHPHVVPVHAYGEIDGTLYLDMMLVDGVDLHRLLADGLTPDDLLALLGQVAEALDAAHAAGLVHRDVKPSNVLVDRAGHAYLADFGIARPVSAKATAITRTGHFIGSLDYIAPERLGGETDGRADVYSLACVLYEGLTGRLPFGGAEPAAKLAAHLLEPPPAPSRLDPRIGPALDAVLARGLAKDPGHRYPTATALISAASDAMPANGTPTIAAGTADQEWFVEAIIRSATGTTAVASGEGCPYPGLRGFTTEEAGWFHGRAHVVTDLLVRLADQLVRPEPTVLMGASGSGKSSLLRAGLLPAAADWPWVIVTPGADPIGTLAAAVAERTGDDPAVLARRIRAGRLDVTKRLLIVVDQFEELFTHGADESDRAAYAAALADAGLGLVVLAVRADFVEHCIGLPPLRRTLTRSVILGPLSVDELSQAITAPAAAVGAAVEPGLPARLIADLGGPDYDPGALPRLAHALRETWHQRQSDTLTLAAYLATGGIDGAVARTAEQVHANLSPADQAVLRTTVLSMVAVQDSGTVTRRRAVVPPGPVLDELVSARLVTVDHDGAQLSHEALLSAWPRLRAWVDEDRDVLLARRRLADAAQRWAEAGRDPGDLPRGPRLAATLSLADGRTDLPPVEREYVDAGRRARRRSRAGRAAAAFGAATVVVVVAIAATVAVLARGESAQRLSRQLATESLTTDDPVQSVRDALRAWNADTTPEARSALLSAVARVPPVLFTEQDHPAFTTALTIDVDPEGRRVAVSGFGGELLVWDVAERRAVLAAERRSGKHIDTVRFSADGTRLAVSGVGTGTTVWNVGSASVEHIIDGGNTAAWSPDGTLAVAVSGRVELWRGGSRVRTFGSGGWITDLRFRPDGLRLAVGRQDGAVELWDPAGERVALRTEHGDALPDSRNVVHVAFAASYLVTSRVDDAVRLWHPDTAEPLGELAPARGRLALLGAGDRVLTSDLAELSALSPATGEVMVEYEGNPDPVIGLASAGGTVAATTGDAVVVWRPNPHRFDGPHSSTTGTGADTADDTVWITADRGKVEVLNGEPVTGVDVRTGPRGHRAVVRRPTGGEEVTVTAPDGTRRPVPLPTGSAVIAFAVSADLIAVSLRPMGKTTGNEVRVWELDTLAERGHFEIPYAARGLLFSPDGAWLAGEIVGDVSVWSRVWDTGSFTQQEGRVEDKLDVAIGFHGGSLVVAAGGTARFTDPATGHVKREITVGPVTALAFAPDGGTLATISDDRTDVRLWDVESGEPLATVQGHRSPPTRLAFTSAEVASAGDEVLRIPTDPAAVVARLCVIMAEHPDIETTDTGCE</sequence>
<dbReference type="PROSITE" id="PS50082">
    <property type="entry name" value="WD_REPEATS_2"/>
    <property type="match status" value="1"/>
</dbReference>
<gene>
    <name evidence="10" type="ORF">F4560_001811</name>
</gene>
<protein>
    <recommendedName>
        <fullName evidence="1">non-specific serine/threonine protein kinase</fullName>
        <ecNumber evidence="1">2.7.11.1</ecNumber>
    </recommendedName>
</protein>
<dbReference type="CDD" id="cd14014">
    <property type="entry name" value="STKc_PknB_like"/>
    <property type="match status" value="1"/>
</dbReference>
<keyword evidence="7" id="KW-0853">WD repeat</keyword>
<dbReference type="InterPro" id="IPR000719">
    <property type="entry name" value="Prot_kinase_dom"/>
</dbReference>
<evidence type="ECO:0000256" key="7">
    <source>
        <dbReference type="PROSITE-ProRule" id="PRU00221"/>
    </source>
</evidence>
<dbReference type="PROSITE" id="PS00108">
    <property type="entry name" value="PROTEIN_KINASE_ST"/>
    <property type="match status" value="1"/>
</dbReference>
<dbReference type="InterPro" id="IPR011009">
    <property type="entry name" value="Kinase-like_dom_sf"/>
</dbReference>
<dbReference type="SMART" id="SM00220">
    <property type="entry name" value="S_TKc"/>
    <property type="match status" value="1"/>
</dbReference>
<dbReference type="GO" id="GO:0005524">
    <property type="term" value="F:ATP binding"/>
    <property type="evidence" value="ECO:0007669"/>
    <property type="project" value="UniProtKB-UniRule"/>
</dbReference>
<dbReference type="SUPFAM" id="SSF52540">
    <property type="entry name" value="P-loop containing nucleoside triphosphate hydrolases"/>
    <property type="match status" value="1"/>
</dbReference>
<dbReference type="Gene3D" id="1.10.510.10">
    <property type="entry name" value="Transferase(Phosphotransferase) domain 1"/>
    <property type="match status" value="1"/>
</dbReference>
<dbReference type="InterPro" id="IPR011047">
    <property type="entry name" value="Quinoprotein_ADH-like_sf"/>
</dbReference>
<dbReference type="SMART" id="SM00320">
    <property type="entry name" value="WD40"/>
    <property type="match status" value="8"/>
</dbReference>
<evidence type="ECO:0000256" key="1">
    <source>
        <dbReference type="ARBA" id="ARBA00012513"/>
    </source>
</evidence>
<dbReference type="PANTHER" id="PTHR43289">
    <property type="entry name" value="MITOGEN-ACTIVATED PROTEIN KINASE KINASE KINASE 20-RELATED"/>
    <property type="match status" value="1"/>
</dbReference>
<keyword evidence="2" id="KW-0723">Serine/threonine-protein kinase</keyword>
<organism evidence="10 11">
    <name type="scientific">Saccharothrix ecbatanensis</name>
    <dbReference type="NCBI Taxonomy" id="1105145"/>
    <lineage>
        <taxon>Bacteria</taxon>
        <taxon>Bacillati</taxon>
        <taxon>Actinomycetota</taxon>
        <taxon>Actinomycetes</taxon>
        <taxon>Pseudonocardiales</taxon>
        <taxon>Pseudonocardiaceae</taxon>
        <taxon>Saccharothrix</taxon>
    </lineage>
</organism>
<dbReference type="RefSeq" id="WP_184918510.1">
    <property type="nucleotide sequence ID" value="NZ_JACHMO010000001.1"/>
</dbReference>
<dbReference type="Gene3D" id="2.130.10.10">
    <property type="entry name" value="YVTN repeat-like/Quinoprotein amine dehydrogenase"/>
    <property type="match status" value="3"/>
</dbReference>
<evidence type="ECO:0000256" key="2">
    <source>
        <dbReference type="ARBA" id="ARBA00022527"/>
    </source>
</evidence>
<dbReference type="EMBL" id="JACHMO010000001">
    <property type="protein sequence ID" value="MBB5802043.1"/>
    <property type="molecule type" value="Genomic_DNA"/>
</dbReference>
<evidence type="ECO:0000259" key="9">
    <source>
        <dbReference type="PROSITE" id="PS50011"/>
    </source>
</evidence>
<dbReference type="SUPFAM" id="SSF101908">
    <property type="entry name" value="Putative isomerase YbhE"/>
    <property type="match status" value="1"/>
</dbReference>
<keyword evidence="5" id="KW-0418">Kinase</keyword>
<dbReference type="SUPFAM" id="SSF56112">
    <property type="entry name" value="Protein kinase-like (PK-like)"/>
    <property type="match status" value="1"/>
</dbReference>
<keyword evidence="11" id="KW-1185">Reference proteome</keyword>
<dbReference type="Pfam" id="PF00069">
    <property type="entry name" value="Pkinase"/>
    <property type="match status" value="1"/>
</dbReference>
<evidence type="ECO:0000313" key="10">
    <source>
        <dbReference type="EMBL" id="MBB5802043.1"/>
    </source>
</evidence>
<dbReference type="InterPro" id="IPR008271">
    <property type="entry name" value="Ser/Thr_kinase_AS"/>
</dbReference>
<keyword evidence="6 8" id="KW-0067">ATP-binding</keyword>
<evidence type="ECO:0000256" key="5">
    <source>
        <dbReference type="ARBA" id="ARBA00022777"/>
    </source>
</evidence>
<dbReference type="FunFam" id="1.10.510.10:FF:000021">
    <property type="entry name" value="Serine/threonine protein kinase"/>
    <property type="match status" value="1"/>
</dbReference>
<keyword evidence="4 8" id="KW-0547">Nucleotide-binding</keyword>
<dbReference type="InterPro" id="IPR017441">
    <property type="entry name" value="Protein_kinase_ATP_BS"/>
</dbReference>
<evidence type="ECO:0000313" key="11">
    <source>
        <dbReference type="Proteomes" id="UP000552097"/>
    </source>
</evidence>
<dbReference type="GO" id="GO:0004674">
    <property type="term" value="F:protein serine/threonine kinase activity"/>
    <property type="evidence" value="ECO:0007669"/>
    <property type="project" value="UniProtKB-KW"/>
</dbReference>
<evidence type="ECO:0000256" key="6">
    <source>
        <dbReference type="ARBA" id="ARBA00022840"/>
    </source>
</evidence>
<proteinExistence type="predicted"/>
<dbReference type="Pfam" id="PF00400">
    <property type="entry name" value="WD40"/>
    <property type="match status" value="2"/>
</dbReference>
<feature type="domain" description="Protein kinase" evidence="9">
    <location>
        <begin position="8"/>
        <end position="272"/>
    </location>
</feature>
<dbReference type="SUPFAM" id="SSF50998">
    <property type="entry name" value="Quinoprotein alcohol dehydrogenase-like"/>
    <property type="match status" value="1"/>
</dbReference>
<dbReference type="PROSITE" id="PS50294">
    <property type="entry name" value="WD_REPEATS_REGION"/>
    <property type="match status" value="1"/>
</dbReference>
<feature type="binding site" evidence="8">
    <location>
        <position position="37"/>
    </location>
    <ligand>
        <name>ATP</name>
        <dbReference type="ChEBI" id="CHEBI:30616"/>
    </ligand>
</feature>
<dbReference type="Pfam" id="PF20703">
    <property type="entry name" value="nSTAND1"/>
    <property type="match status" value="1"/>
</dbReference>
<name>A0A7W9HHJ1_9PSEU</name>
<dbReference type="InterPro" id="IPR027417">
    <property type="entry name" value="P-loop_NTPase"/>
</dbReference>
<evidence type="ECO:0000256" key="8">
    <source>
        <dbReference type="PROSITE-ProRule" id="PRU10141"/>
    </source>
</evidence>
<dbReference type="InterPro" id="IPR049052">
    <property type="entry name" value="nSTAND1"/>
</dbReference>
<dbReference type="InterPro" id="IPR015943">
    <property type="entry name" value="WD40/YVTN_repeat-like_dom_sf"/>
</dbReference>
<evidence type="ECO:0000256" key="3">
    <source>
        <dbReference type="ARBA" id="ARBA00022679"/>
    </source>
</evidence>